<reference evidence="1" key="2">
    <citation type="journal article" date="2022" name="New Phytol.">
        <title>Evolutionary transition to the ectomycorrhizal habit in the genomes of a hyperdiverse lineage of mushroom-forming fungi.</title>
        <authorList>
            <person name="Looney B."/>
            <person name="Miyauchi S."/>
            <person name="Morin E."/>
            <person name="Drula E."/>
            <person name="Courty P.E."/>
            <person name="Kohler A."/>
            <person name="Kuo A."/>
            <person name="LaButti K."/>
            <person name="Pangilinan J."/>
            <person name="Lipzen A."/>
            <person name="Riley R."/>
            <person name="Andreopoulos W."/>
            <person name="He G."/>
            <person name="Johnson J."/>
            <person name="Nolan M."/>
            <person name="Tritt A."/>
            <person name="Barry K.W."/>
            <person name="Grigoriev I.V."/>
            <person name="Nagy L.G."/>
            <person name="Hibbett D."/>
            <person name="Henrissat B."/>
            <person name="Matheny P.B."/>
            <person name="Labbe J."/>
            <person name="Martin F.M."/>
        </authorList>
    </citation>
    <scope>NUCLEOTIDE SEQUENCE</scope>
    <source>
        <strain evidence="1">FP105234-sp</strain>
    </source>
</reference>
<dbReference type="Proteomes" id="UP000814033">
    <property type="component" value="Unassembled WGS sequence"/>
</dbReference>
<sequence length="363" mass="40006">MITSIDSWERQDASLESMNLMGTILAGTAYGIVFCLSLLSASYLTTPSWRTLLLAFWLFALATASIGLQIQWTLVGFVANRGYPGGPNAFIGQNVGNWLNVMLNASFVIMSWSSDVILLYRFSIIYNTFLLYVVPPLLMFIATLALGSVSLWQLAIPGRTSSSDALADWSIIYRTASLALSLVLTTLIVGRILFYRRRLRFQSPSSRSFSTLLGVAAMLIESASLETVAALIYIISVGVDSPLRNTFLPILAQIQIISPLLIVFRVARGRAWSKQTTMTMTGSLLPSHVRRPSLQINTWTSCESPVGFISPLKSPSGTLFRDLTFPPTYSSCERSGIVPPTPSFDDTPITPIPRAEHKRMTWS</sequence>
<reference evidence="1" key="1">
    <citation type="submission" date="2021-02" db="EMBL/GenBank/DDBJ databases">
        <authorList>
            <consortium name="DOE Joint Genome Institute"/>
            <person name="Ahrendt S."/>
            <person name="Looney B.P."/>
            <person name="Miyauchi S."/>
            <person name="Morin E."/>
            <person name="Drula E."/>
            <person name="Courty P.E."/>
            <person name="Chicoki N."/>
            <person name="Fauchery L."/>
            <person name="Kohler A."/>
            <person name="Kuo A."/>
            <person name="Labutti K."/>
            <person name="Pangilinan J."/>
            <person name="Lipzen A."/>
            <person name="Riley R."/>
            <person name="Andreopoulos W."/>
            <person name="He G."/>
            <person name="Johnson J."/>
            <person name="Barry K.W."/>
            <person name="Grigoriev I.V."/>
            <person name="Nagy L."/>
            <person name="Hibbett D."/>
            <person name="Henrissat B."/>
            <person name="Matheny P.B."/>
            <person name="Labbe J."/>
            <person name="Martin F."/>
        </authorList>
    </citation>
    <scope>NUCLEOTIDE SEQUENCE</scope>
    <source>
        <strain evidence="1">FP105234-sp</strain>
    </source>
</reference>
<keyword evidence="2" id="KW-1185">Reference proteome</keyword>
<dbReference type="EMBL" id="MU276046">
    <property type="protein sequence ID" value="KAI0042821.1"/>
    <property type="molecule type" value="Genomic_DNA"/>
</dbReference>
<evidence type="ECO:0000313" key="1">
    <source>
        <dbReference type="EMBL" id="KAI0042821.1"/>
    </source>
</evidence>
<protein>
    <submittedName>
        <fullName evidence="1">Uncharacterized protein</fullName>
    </submittedName>
</protein>
<organism evidence="1 2">
    <name type="scientific">Auriscalpium vulgare</name>
    <dbReference type="NCBI Taxonomy" id="40419"/>
    <lineage>
        <taxon>Eukaryota</taxon>
        <taxon>Fungi</taxon>
        <taxon>Dikarya</taxon>
        <taxon>Basidiomycota</taxon>
        <taxon>Agaricomycotina</taxon>
        <taxon>Agaricomycetes</taxon>
        <taxon>Russulales</taxon>
        <taxon>Auriscalpiaceae</taxon>
        <taxon>Auriscalpium</taxon>
    </lineage>
</organism>
<proteinExistence type="predicted"/>
<evidence type="ECO:0000313" key="2">
    <source>
        <dbReference type="Proteomes" id="UP000814033"/>
    </source>
</evidence>
<gene>
    <name evidence="1" type="ORF">FA95DRAFT_516314</name>
</gene>
<name>A0ACB8RF92_9AGAM</name>
<comment type="caution">
    <text evidence="1">The sequence shown here is derived from an EMBL/GenBank/DDBJ whole genome shotgun (WGS) entry which is preliminary data.</text>
</comment>
<accession>A0ACB8RF92</accession>